<feature type="transmembrane region" description="Helical" evidence="8">
    <location>
        <begin position="1002"/>
        <end position="1023"/>
    </location>
</feature>
<proteinExistence type="inferred from homology"/>
<comment type="subcellular location">
    <subcellularLocation>
        <location evidence="1">Membrane</location>
        <topology evidence="1">Multi-pass membrane protein</topology>
    </subcellularLocation>
</comment>
<evidence type="ECO:0000256" key="5">
    <source>
        <dbReference type="ARBA" id="ARBA00023136"/>
    </source>
</evidence>
<feature type="compositionally biased region" description="Basic and acidic residues" evidence="7">
    <location>
        <begin position="212"/>
        <end position="267"/>
    </location>
</feature>
<evidence type="ECO:0000256" key="2">
    <source>
        <dbReference type="ARBA" id="ARBA00022448"/>
    </source>
</evidence>
<feature type="transmembrane region" description="Helical" evidence="8">
    <location>
        <begin position="679"/>
        <end position="700"/>
    </location>
</feature>
<reference evidence="10" key="1">
    <citation type="submission" date="2025-08" db="UniProtKB">
        <authorList>
            <consortium name="RefSeq"/>
        </authorList>
    </citation>
    <scope>IDENTIFICATION</scope>
</reference>
<feature type="compositionally biased region" description="Basic and acidic residues" evidence="7">
    <location>
        <begin position="356"/>
        <end position="370"/>
    </location>
</feature>
<evidence type="ECO:0000313" key="10">
    <source>
        <dbReference type="RefSeq" id="XP_012940461.1"/>
    </source>
</evidence>
<keyword evidence="2 6" id="KW-0813">Transport</keyword>
<feature type="transmembrane region" description="Helical" evidence="8">
    <location>
        <begin position="919"/>
        <end position="940"/>
    </location>
</feature>
<evidence type="ECO:0000256" key="8">
    <source>
        <dbReference type="SAM" id="Phobius"/>
    </source>
</evidence>
<dbReference type="PRINTS" id="PR00176">
    <property type="entry name" value="NANEUSMPORT"/>
</dbReference>
<dbReference type="Proteomes" id="UP000694888">
    <property type="component" value="Unplaced"/>
</dbReference>
<dbReference type="PANTHER" id="PTHR11616:SF240">
    <property type="entry name" value="BLOATED TUBULES, ISOFORM B-RELATED"/>
    <property type="match status" value="1"/>
</dbReference>
<dbReference type="SUPFAM" id="SSF161070">
    <property type="entry name" value="SNF-like"/>
    <property type="match status" value="1"/>
</dbReference>
<evidence type="ECO:0000256" key="1">
    <source>
        <dbReference type="ARBA" id="ARBA00004141"/>
    </source>
</evidence>
<organism evidence="9 10">
    <name type="scientific">Aplysia californica</name>
    <name type="common">California sea hare</name>
    <dbReference type="NCBI Taxonomy" id="6500"/>
    <lineage>
        <taxon>Eukaryota</taxon>
        <taxon>Metazoa</taxon>
        <taxon>Spiralia</taxon>
        <taxon>Lophotrochozoa</taxon>
        <taxon>Mollusca</taxon>
        <taxon>Gastropoda</taxon>
        <taxon>Heterobranchia</taxon>
        <taxon>Euthyneura</taxon>
        <taxon>Tectipleura</taxon>
        <taxon>Aplysiida</taxon>
        <taxon>Aplysioidea</taxon>
        <taxon>Aplysiidae</taxon>
        <taxon>Aplysia</taxon>
    </lineage>
</organism>
<evidence type="ECO:0000256" key="7">
    <source>
        <dbReference type="SAM" id="MobiDB-lite"/>
    </source>
</evidence>
<feature type="compositionally biased region" description="Polar residues" evidence="7">
    <location>
        <begin position="1112"/>
        <end position="1121"/>
    </location>
</feature>
<name>A0ABM1A458_APLCA</name>
<feature type="compositionally biased region" description="Acidic residues" evidence="7">
    <location>
        <begin position="21"/>
        <end position="30"/>
    </location>
</feature>
<keyword evidence="6" id="KW-0769">Symport</keyword>
<evidence type="ECO:0000256" key="6">
    <source>
        <dbReference type="RuleBase" id="RU003732"/>
    </source>
</evidence>
<dbReference type="PROSITE" id="PS50267">
    <property type="entry name" value="NA_NEUROTRAN_SYMP_3"/>
    <property type="match status" value="1"/>
</dbReference>
<protein>
    <recommendedName>
        <fullName evidence="6">Transporter</fullName>
    </recommendedName>
</protein>
<dbReference type="InterPro" id="IPR000175">
    <property type="entry name" value="Na/ntran_symport"/>
</dbReference>
<sequence>MAKVRGNQSGGDGDYHSYDDVVNDSVDDYQEPYHRQGRRADSRDRNPRDRDPRDRDPRDRDPRDSYPRERDPRERDPRDTDLRDSYPRERDPRDRHSRDREPRGRDPRDRDPRDVDPCDRHSRGRDPRGRDPYGERDRHRPNHDDCDAANRDGDRERKRRNHSDSPEQGDGKRGYSSPLRGRDIDYPPTRGSRSGGYPPSDGRGNRDFPPSEDYRSRDVSPSDRYRNRDNSPSDRYRNRDNSPSDRYRNRDISPSDRHNSRDRDQSNGRKKKGFLPSSDMRKRDYSPSEEINDYSPTEGRGRRHNEPSNGYDEKDYSPSAWGHRNDYSYSPSYSPQGYPSSDRENLENANETNQDQTKKNKERNNLTNAKDKISNIFKNIASKFSDKDQSAGNGKTLTNTPDNHLEPEVLRGGGLEVNTNGLDGGVQTRRPRGTPPTHHSHGVDKTPSVSQGSVLTLEWPEVAGKDTAKLVYGQDENEERGNWTGRFDFILSMLGYAVGLGNVWRFPYLCYRNGGGAFLFPFLLMMVVIGLPLFYLEASLGQFSSCGAMTCWDFAPLFKGIGVGMVIVSALTGIYYNMILGWSLRYLFASFSGDVPFASCNNDWNSKDCKLLLPSMECEGNLRMDYGLCTDGAGKEVGLWNSSLFTEVTGRKLKSPAQEYWKYVLDFSPGIEHFGQPKWDLVLCLLLAWIICFFCLIKGIKTTGKVVYFTAIFPYVVLFILFFRGVTLDHAIIGIRYFIIPDFGRLLDANVWKDAANQIFFSMSIAGGGLITLSSYNRFHNNILRDSLIVAIGDSLTCVLGGFVIFSFLGSLAGDLGLEIKDVATEGAGLAFEVYPEAVSSLPPTTMWAILFFLMLLTLGLDSQFAMIETVLTGVLDQYPNLRPRKTLVILSICCLLFLLGLPLTCPGGMYLLQLMDNYVGGMTLIILGFFELVAVVYVYGFQRFCRDINLMTGSTQFIFWRVTWCVVSPLTIGFIFVYMFIDYSPSTYGDDYTYPVWADVFGWLFTLASAAAIPVTMVYKICQETEGDTYFQKVKLLCMPSVYWGPALQKHRKLVTYVADFQVDPKSDVKPETSFVNLGFTEDPPGQHKLKMESRDVSLGTSRVSMVSNVSRGTLGSTHSGKSKRTYETNV</sequence>
<feature type="compositionally biased region" description="Basic and acidic residues" evidence="7">
    <location>
        <begin position="31"/>
        <end position="173"/>
    </location>
</feature>
<evidence type="ECO:0000256" key="4">
    <source>
        <dbReference type="ARBA" id="ARBA00022989"/>
    </source>
</evidence>
<feature type="transmembrane region" description="Helical" evidence="8">
    <location>
        <begin position="960"/>
        <end position="982"/>
    </location>
</feature>
<accession>A0ABM1A458</accession>
<feature type="transmembrane region" description="Helical" evidence="8">
    <location>
        <begin position="518"/>
        <end position="536"/>
    </location>
</feature>
<feature type="region of interest" description="Disordered" evidence="7">
    <location>
        <begin position="1"/>
        <end position="370"/>
    </location>
</feature>
<evidence type="ECO:0000313" key="9">
    <source>
        <dbReference type="Proteomes" id="UP000694888"/>
    </source>
</evidence>
<dbReference type="InterPro" id="IPR037272">
    <property type="entry name" value="SNS_sf"/>
</dbReference>
<keyword evidence="9" id="KW-1185">Reference proteome</keyword>
<feature type="region of interest" description="Disordered" evidence="7">
    <location>
        <begin position="1112"/>
        <end position="1132"/>
    </location>
</feature>
<keyword evidence="4 8" id="KW-1133">Transmembrane helix</keyword>
<feature type="transmembrane region" description="Helical" evidence="8">
    <location>
        <begin position="888"/>
        <end position="913"/>
    </location>
</feature>
<dbReference type="PROSITE" id="PS00610">
    <property type="entry name" value="NA_NEUROTRAN_SYMP_1"/>
    <property type="match status" value="1"/>
</dbReference>
<feature type="transmembrane region" description="Helical" evidence="8">
    <location>
        <begin position="557"/>
        <end position="576"/>
    </location>
</feature>
<dbReference type="RefSeq" id="XP_012940461.1">
    <property type="nucleotide sequence ID" value="XM_013085007.1"/>
</dbReference>
<keyword evidence="5 8" id="KW-0472">Membrane</keyword>
<keyword evidence="3 6" id="KW-0812">Transmembrane</keyword>
<feature type="transmembrane region" description="Helical" evidence="8">
    <location>
        <begin position="788"/>
        <end position="809"/>
    </location>
</feature>
<evidence type="ECO:0000256" key="3">
    <source>
        <dbReference type="ARBA" id="ARBA00022692"/>
    </source>
</evidence>
<feature type="compositionally biased region" description="Polar residues" evidence="7">
    <location>
        <begin position="390"/>
        <end position="402"/>
    </location>
</feature>
<dbReference type="PANTHER" id="PTHR11616">
    <property type="entry name" value="SODIUM/CHLORIDE DEPENDENT TRANSPORTER"/>
    <property type="match status" value="1"/>
</dbReference>
<feature type="transmembrane region" description="Helical" evidence="8">
    <location>
        <begin position="848"/>
        <end position="876"/>
    </location>
</feature>
<gene>
    <name evidence="10" type="primary">LOC101851206</name>
</gene>
<feature type="compositionally biased region" description="Low complexity" evidence="7">
    <location>
        <begin position="327"/>
        <end position="340"/>
    </location>
</feature>
<dbReference type="GeneID" id="101851206"/>
<feature type="region of interest" description="Disordered" evidence="7">
    <location>
        <begin position="384"/>
        <end position="449"/>
    </location>
</feature>
<feature type="transmembrane region" description="Helical" evidence="8">
    <location>
        <begin position="759"/>
        <end position="776"/>
    </location>
</feature>
<dbReference type="Pfam" id="PF00209">
    <property type="entry name" value="SNF"/>
    <property type="match status" value="1"/>
</dbReference>
<feature type="transmembrane region" description="Helical" evidence="8">
    <location>
        <begin position="712"/>
        <end position="739"/>
    </location>
</feature>
<comment type="similarity">
    <text evidence="6">Belongs to the sodium:neurotransmitter symporter (SNF) (TC 2.A.22) family.</text>
</comment>